<protein>
    <recommendedName>
        <fullName evidence="4 12">Heme exporter protein D</fullName>
    </recommendedName>
</protein>
<evidence type="ECO:0000256" key="4">
    <source>
        <dbReference type="ARBA" id="ARBA00016461"/>
    </source>
</evidence>
<keyword evidence="9 12" id="KW-0201">Cytochrome c-type biogenesis</keyword>
<evidence type="ECO:0000313" key="14">
    <source>
        <dbReference type="Proteomes" id="UP000612855"/>
    </source>
</evidence>
<evidence type="ECO:0000256" key="8">
    <source>
        <dbReference type="ARBA" id="ARBA00022692"/>
    </source>
</evidence>
<evidence type="ECO:0000313" key="13">
    <source>
        <dbReference type="EMBL" id="GGE22878.1"/>
    </source>
</evidence>
<evidence type="ECO:0000256" key="2">
    <source>
        <dbReference type="ARBA" id="ARBA00004377"/>
    </source>
</evidence>
<keyword evidence="6 12" id="KW-1003">Cell membrane</keyword>
<gene>
    <name evidence="13" type="primary">ccmD</name>
    <name evidence="13" type="ORF">GCM10011360_09200</name>
</gene>
<evidence type="ECO:0000256" key="1">
    <source>
        <dbReference type="ARBA" id="ARBA00002442"/>
    </source>
</evidence>
<dbReference type="GO" id="GO:0005886">
    <property type="term" value="C:plasma membrane"/>
    <property type="evidence" value="ECO:0007669"/>
    <property type="project" value="UniProtKB-SubCell"/>
</dbReference>
<evidence type="ECO:0000256" key="9">
    <source>
        <dbReference type="ARBA" id="ARBA00022748"/>
    </source>
</evidence>
<dbReference type="InterPro" id="IPR007078">
    <property type="entry name" value="Haem_export_protD_CcmD"/>
</dbReference>
<proteinExistence type="inferred from homology"/>
<dbReference type="NCBIfam" id="TIGR03141">
    <property type="entry name" value="cytochro_ccmD"/>
    <property type="match status" value="1"/>
</dbReference>
<comment type="caution">
    <text evidence="13">The sequence shown here is derived from an EMBL/GenBank/DDBJ whole genome shotgun (WGS) entry which is preliminary data.</text>
</comment>
<keyword evidence="5 12" id="KW-0813">Transport</keyword>
<evidence type="ECO:0000256" key="11">
    <source>
        <dbReference type="ARBA" id="ARBA00023136"/>
    </source>
</evidence>
<dbReference type="EMBL" id="BMFJ01000001">
    <property type="protein sequence ID" value="GGE22878.1"/>
    <property type="molecule type" value="Genomic_DNA"/>
</dbReference>
<comment type="subcellular location">
    <subcellularLocation>
        <location evidence="2 12">Cell inner membrane</location>
        <topology evidence="2 12">Single-pass membrane protein</topology>
    </subcellularLocation>
</comment>
<dbReference type="GO" id="GO:0017004">
    <property type="term" value="P:cytochrome complex assembly"/>
    <property type="evidence" value="ECO:0007669"/>
    <property type="project" value="UniProtKB-KW"/>
</dbReference>
<dbReference type="GO" id="GO:0015886">
    <property type="term" value="P:heme transport"/>
    <property type="evidence" value="ECO:0007669"/>
    <property type="project" value="InterPro"/>
</dbReference>
<keyword evidence="7 12" id="KW-0997">Cell inner membrane</keyword>
<sequence>MMPDLGKYAATVLSAYGGALALLVALVVASLWRSARVARTLREVEERVRHGRD</sequence>
<keyword evidence="11 12" id="KW-0472">Membrane</keyword>
<name>A0A917EDJ5_9RHOB</name>
<accession>A0A917EDJ5</accession>
<evidence type="ECO:0000256" key="5">
    <source>
        <dbReference type="ARBA" id="ARBA00022448"/>
    </source>
</evidence>
<keyword evidence="8 12" id="KW-0812">Transmembrane</keyword>
<evidence type="ECO:0000256" key="3">
    <source>
        <dbReference type="ARBA" id="ARBA00008741"/>
    </source>
</evidence>
<evidence type="ECO:0000256" key="12">
    <source>
        <dbReference type="RuleBase" id="RU363101"/>
    </source>
</evidence>
<comment type="similarity">
    <text evidence="3 12">Belongs to the CcmD/CycX/HelD family.</text>
</comment>
<evidence type="ECO:0000256" key="6">
    <source>
        <dbReference type="ARBA" id="ARBA00022475"/>
    </source>
</evidence>
<reference evidence="14" key="1">
    <citation type="journal article" date="2019" name="Int. J. Syst. Evol. Microbiol.">
        <title>The Global Catalogue of Microorganisms (GCM) 10K type strain sequencing project: providing services to taxonomists for standard genome sequencing and annotation.</title>
        <authorList>
            <consortium name="The Broad Institute Genomics Platform"/>
            <consortium name="The Broad Institute Genome Sequencing Center for Infectious Disease"/>
            <person name="Wu L."/>
            <person name="Ma J."/>
        </authorList>
    </citation>
    <scope>NUCLEOTIDE SEQUENCE [LARGE SCALE GENOMIC DNA]</scope>
    <source>
        <strain evidence="14">CGMCC 1.12664</strain>
    </source>
</reference>
<evidence type="ECO:0000256" key="10">
    <source>
        <dbReference type="ARBA" id="ARBA00022989"/>
    </source>
</evidence>
<keyword evidence="10 12" id="KW-1133">Transmembrane helix</keyword>
<keyword evidence="14" id="KW-1185">Reference proteome</keyword>
<dbReference type="Pfam" id="PF04995">
    <property type="entry name" value="CcmD"/>
    <property type="match status" value="1"/>
</dbReference>
<feature type="transmembrane region" description="Helical" evidence="12">
    <location>
        <begin position="12"/>
        <end position="32"/>
    </location>
</feature>
<comment type="function">
    <text evidence="1 12">Required for the export of heme to the periplasm for the biogenesis of c-type cytochromes.</text>
</comment>
<dbReference type="RefSeq" id="WP_188476493.1">
    <property type="nucleotide sequence ID" value="NZ_BMFJ01000001.1"/>
</dbReference>
<dbReference type="Proteomes" id="UP000612855">
    <property type="component" value="Unassembled WGS sequence"/>
</dbReference>
<evidence type="ECO:0000256" key="7">
    <source>
        <dbReference type="ARBA" id="ARBA00022519"/>
    </source>
</evidence>
<dbReference type="AlphaFoldDB" id="A0A917EDJ5"/>
<organism evidence="13 14">
    <name type="scientific">Primorskyibacter flagellatus</name>
    <dbReference type="NCBI Taxonomy" id="1387277"/>
    <lineage>
        <taxon>Bacteria</taxon>
        <taxon>Pseudomonadati</taxon>
        <taxon>Pseudomonadota</taxon>
        <taxon>Alphaproteobacteria</taxon>
        <taxon>Rhodobacterales</taxon>
        <taxon>Roseobacteraceae</taxon>
        <taxon>Primorskyibacter</taxon>
    </lineage>
</organism>